<dbReference type="RefSeq" id="WP_110524241.1">
    <property type="nucleotide sequence ID" value="NZ_QKOE01000006.1"/>
</dbReference>
<reference evidence="2 3" key="1">
    <citation type="submission" date="2018-06" db="EMBL/GenBank/DDBJ databases">
        <title>Azoarcus communis strain SWub3 genome.</title>
        <authorList>
            <person name="Zorraquino Salvo V."/>
            <person name="Toubiana D."/>
            <person name="Blumwald E."/>
        </authorList>
    </citation>
    <scope>NUCLEOTIDE SEQUENCE [LARGE SCALE GENOMIC DNA]</scope>
    <source>
        <strain evidence="2 3">SWub3</strain>
    </source>
</reference>
<comment type="caution">
    <text evidence="2">The sequence shown here is derived from an EMBL/GenBank/DDBJ whole genome shotgun (WGS) entry which is preliminary data.</text>
</comment>
<evidence type="ECO:0000313" key="3">
    <source>
        <dbReference type="Proteomes" id="UP000248259"/>
    </source>
</evidence>
<proteinExistence type="predicted"/>
<evidence type="ECO:0000259" key="1">
    <source>
        <dbReference type="Pfam" id="PF22688"/>
    </source>
</evidence>
<dbReference type="OrthoDB" id="9784878at2"/>
<dbReference type="PANTHER" id="PTHR30050">
    <property type="entry name" value="CHROMOSOMAL REPLICATION INITIATOR PROTEIN DNAA"/>
    <property type="match status" value="1"/>
</dbReference>
<dbReference type="InterPro" id="IPR027417">
    <property type="entry name" value="P-loop_NTPase"/>
</dbReference>
<evidence type="ECO:0000313" key="2">
    <source>
        <dbReference type="EMBL" id="PZA16481.1"/>
    </source>
</evidence>
<dbReference type="AlphaFoldDB" id="A0A323UW81"/>
<dbReference type="Proteomes" id="UP000248259">
    <property type="component" value="Unassembled WGS sequence"/>
</dbReference>
<feature type="domain" description="Hda lid" evidence="1">
    <location>
        <begin position="158"/>
        <end position="222"/>
    </location>
</feature>
<dbReference type="PANTHER" id="PTHR30050:SF5">
    <property type="entry name" value="DNAA REGULATORY INACTIVATOR HDA"/>
    <property type="match status" value="1"/>
</dbReference>
<dbReference type="InterPro" id="IPR017788">
    <property type="entry name" value="Hda"/>
</dbReference>
<organism evidence="2 3">
    <name type="scientific">Parazoarcus communis SWub3 = DSM 12120</name>
    <dbReference type="NCBI Taxonomy" id="1121029"/>
    <lineage>
        <taxon>Bacteria</taxon>
        <taxon>Pseudomonadati</taxon>
        <taxon>Pseudomonadota</taxon>
        <taxon>Betaproteobacteria</taxon>
        <taxon>Rhodocyclales</taxon>
        <taxon>Zoogloeaceae</taxon>
        <taxon>Parazoarcus</taxon>
    </lineage>
</organism>
<protein>
    <submittedName>
        <fullName evidence="2">DnaA regulatory inactivator Hda</fullName>
    </submittedName>
</protein>
<name>A0A323UW81_9RHOO</name>
<dbReference type="Pfam" id="PF22688">
    <property type="entry name" value="Hda_lid"/>
    <property type="match status" value="1"/>
</dbReference>
<dbReference type="GO" id="GO:0006270">
    <property type="term" value="P:DNA replication initiation"/>
    <property type="evidence" value="ECO:0007669"/>
    <property type="project" value="TreeGrafter"/>
</dbReference>
<dbReference type="GO" id="GO:0005886">
    <property type="term" value="C:plasma membrane"/>
    <property type="evidence" value="ECO:0007669"/>
    <property type="project" value="TreeGrafter"/>
</dbReference>
<dbReference type="Gene3D" id="3.40.50.300">
    <property type="entry name" value="P-loop containing nucleotide triphosphate hydrolases"/>
    <property type="match status" value="1"/>
</dbReference>
<accession>A0A323UW81</accession>
<sequence length="228" mass="24624">MKQLTLDIRADAPPTLDNFVAGGNAELVASLSLLATDRRALPAPHLYLWGESGNGRSHLLQATTARAEAGGRPAHYLNAASIQDTLPETEAALLAIDDADQLSPAAQIAVFNAFNRARLNGQSLLLAGPVAPLGLSLREDLRTRIGQCLIYEVQALDDDSRAAILATLAERRGLRLADEVRDFLLRHGRRDLPSLLAAFDALDAASLEQKRPITLPLLREMMQRGLAI</sequence>
<dbReference type="GO" id="GO:0003688">
    <property type="term" value="F:DNA replication origin binding"/>
    <property type="evidence" value="ECO:0007669"/>
    <property type="project" value="TreeGrafter"/>
</dbReference>
<dbReference type="InterPro" id="IPR055199">
    <property type="entry name" value="Hda_lid"/>
</dbReference>
<keyword evidence="3" id="KW-1185">Reference proteome</keyword>
<dbReference type="Gene3D" id="1.10.8.60">
    <property type="match status" value="1"/>
</dbReference>
<dbReference type="SUPFAM" id="SSF52540">
    <property type="entry name" value="P-loop containing nucleoside triphosphate hydrolases"/>
    <property type="match status" value="1"/>
</dbReference>
<dbReference type="NCBIfam" id="TIGR03420">
    <property type="entry name" value="DnaA_homol_Hda"/>
    <property type="match status" value="1"/>
</dbReference>
<gene>
    <name evidence="2" type="ORF">DNK49_10115</name>
</gene>
<dbReference type="GO" id="GO:0032297">
    <property type="term" value="P:negative regulation of DNA-templated DNA replication initiation"/>
    <property type="evidence" value="ECO:0007669"/>
    <property type="project" value="InterPro"/>
</dbReference>
<dbReference type="EMBL" id="QKOE01000006">
    <property type="protein sequence ID" value="PZA16481.1"/>
    <property type="molecule type" value="Genomic_DNA"/>
</dbReference>